<name>A0A1W2CDR2_9BURK</name>
<organism evidence="1 2">
    <name type="scientific">Polynucleobacter kasalickyi</name>
    <dbReference type="NCBI Taxonomy" id="1938817"/>
    <lineage>
        <taxon>Bacteria</taxon>
        <taxon>Pseudomonadati</taxon>
        <taxon>Pseudomonadota</taxon>
        <taxon>Betaproteobacteria</taxon>
        <taxon>Burkholderiales</taxon>
        <taxon>Burkholderiaceae</taxon>
        <taxon>Polynucleobacter</taxon>
    </lineage>
</organism>
<dbReference type="STRING" id="1938817.SAMN06296008_12219"/>
<reference evidence="1 2" key="1">
    <citation type="submission" date="2017-04" db="EMBL/GenBank/DDBJ databases">
        <authorList>
            <person name="Afonso C.L."/>
            <person name="Miller P.J."/>
            <person name="Scott M.A."/>
            <person name="Spackman E."/>
            <person name="Goraichik I."/>
            <person name="Dimitrov K.M."/>
            <person name="Suarez D.L."/>
            <person name="Swayne D.E."/>
        </authorList>
    </citation>
    <scope>NUCLEOTIDE SEQUENCE [LARGE SCALE GENOMIC DNA]</scope>
    <source>
        <strain evidence="1 2">VK13</strain>
    </source>
</reference>
<dbReference type="AlphaFoldDB" id="A0A1W2CDR2"/>
<accession>A0A1W2CDR2</accession>
<dbReference type="RefSeq" id="WP_143736198.1">
    <property type="nucleotide sequence ID" value="NZ_FWXJ01000022.1"/>
</dbReference>
<dbReference type="EMBL" id="FWXJ01000022">
    <property type="protein sequence ID" value="SMC83002.1"/>
    <property type="molecule type" value="Genomic_DNA"/>
</dbReference>
<gene>
    <name evidence="1" type="ORF">SAMN06296008_12219</name>
</gene>
<evidence type="ECO:0000313" key="2">
    <source>
        <dbReference type="Proteomes" id="UP000192708"/>
    </source>
</evidence>
<proteinExistence type="predicted"/>
<protein>
    <submittedName>
        <fullName evidence="1">Uncharacterized protein</fullName>
    </submittedName>
</protein>
<dbReference type="Proteomes" id="UP000192708">
    <property type="component" value="Unassembled WGS sequence"/>
</dbReference>
<dbReference type="OrthoDB" id="8161799at2"/>
<evidence type="ECO:0000313" key="1">
    <source>
        <dbReference type="EMBL" id="SMC83002.1"/>
    </source>
</evidence>
<sequence length="125" mass="14152">MTRHKRMLIPFLLIPLFTFGTDLKDDAILGKYSFQSKNTIGDLKISNKSQKLFAEFSVANRSGCTGEISGQLKLISNNKYLFETNSPDGICKIEIEKLKASLKSTEIDCFNYHGISCDFNMMVRK</sequence>
<keyword evidence="2" id="KW-1185">Reference proteome</keyword>